<proteinExistence type="predicted"/>
<evidence type="ECO:0000313" key="1">
    <source>
        <dbReference type="EMBL" id="EAQ83611.1"/>
    </source>
</evidence>
<organism evidence="1 2">
    <name type="scientific">Chaetomium globosum (strain ATCC 6205 / CBS 148.51 / DSM 1962 / NBRC 6347 / NRRL 1970)</name>
    <name type="common">Soil fungus</name>
    <dbReference type="NCBI Taxonomy" id="306901"/>
    <lineage>
        <taxon>Eukaryota</taxon>
        <taxon>Fungi</taxon>
        <taxon>Dikarya</taxon>
        <taxon>Ascomycota</taxon>
        <taxon>Pezizomycotina</taxon>
        <taxon>Sordariomycetes</taxon>
        <taxon>Sordariomycetidae</taxon>
        <taxon>Sordariales</taxon>
        <taxon>Chaetomiaceae</taxon>
        <taxon>Chaetomium</taxon>
    </lineage>
</organism>
<dbReference type="Proteomes" id="UP000001056">
    <property type="component" value="Unassembled WGS sequence"/>
</dbReference>
<name>Q2GPT9_CHAGB</name>
<reference evidence="2" key="1">
    <citation type="journal article" date="2015" name="Genome Announc.">
        <title>Draft genome sequence of the cellulolytic fungus Chaetomium globosum.</title>
        <authorList>
            <person name="Cuomo C.A."/>
            <person name="Untereiner W.A."/>
            <person name="Ma L.-J."/>
            <person name="Grabherr M."/>
            <person name="Birren B.W."/>
        </authorList>
    </citation>
    <scope>NUCLEOTIDE SEQUENCE [LARGE SCALE GENOMIC DNA]</scope>
    <source>
        <strain evidence="2">ATCC 6205 / CBS 148.51 / DSM 1962 / NBRC 6347 / NRRL 1970</strain>
    </source>
</reference>
<dbReference type="VEuPathDB" id="FungiDB:CHGG_10015"/>
<protein>
    <submittedName>
        <fullName evidence="1">Uncharacterized protein</fullName>
    </submittedName>
</protein>
<dbReference type="GeneID" id="4395926"/>
<gene>
    <name evidence="1" type="ORF">CHGG_10015</name>
</gene>
<dbReference type="AlphaFoldDB" id="Q2GPT9"/>
<dbReference type="HOGENOM" id="CLU_2170780_0_0_1"/>
<keyword evidence="2" id="KW-1185">Reference proteome</keyword>
<dbReference type="InParanoid" id="Q2GPT9"/>
<dbReference type="EMBL" id="CH408035">
    <property type="protein sequence ID" value="EAQ83611.1"/>
    <property type="molecule type" value="Genomic_DNA"/>
</dbReference>
<sequence length="110" mass="11845">MEHGGRTVTFAARPVDQCDATPDQIWAAAPAPEWPVQASQSSQSQPTIIHAHPARHRGTVFGESLGSAPFALRARAFPCLAHDDWTCPVASVIPRPGLPASRIWKSVRGE</sequence>
<dbReference type="RefSeq" id="XP_001227942.1">
    <property type="nucleotide sequence ID" value="XM_001227941.1"/>
</dbReference>
<evidence type="ECO:0000313" key="2">
    <source>
        <dbReference type="Proteomes" id="UP000001056"/>
    </source>
</evidence>
<accession>Q2GPT9</accession>